<evidence type="ECO:0000256" key="3">
    <source>
        <dbReference type="ARBA" id="ARBA00022989"/>
    </source>
</evidence>
<feature type="transmembrane region" description="Helical" evidence="6">
    <location>
        <begin position="20"/>
        <end position="45"/>
    </location>
</feature>
<keyword evidence="4 6" id="KW-0472">Membrane</keyword>
<dbReference type="InterPro" id="IPR006480">
    <property type="entry name" value="Phage_holin_4_1"/>
</dbReference>
<evidence type="ECO:0000313" key="7">
    <source>
        <dbReference type="EMBL" id="OLN21115.1"/>
    </source>
</evidence>
<accession>A0A1Q8Q1C4</accession>
<comment type="caution">
    <text evidence="7">The sequence shown here is derived from an EMBL/GenBank/DDBJ whole genome shotgun (WGS) entry which is preliminary data.</text>
</comment>
<keyword evidence="2 6" id="KW-0812">Transmembrane</keyword>
<feature type="transmembrane region" description="Helical" evidence="6">
    <location>
        <begin position="66"/>
        <end position="97"/>
    </location>
</feature>
<dbReference type="EMBL" id="MSDU01000075">
    <property type="protein sequence ID" value="OLN21115.1"/>
    <property type="molecule type" value="Genomic_DNA"/>
</dbReference>
<dbReference type="AlphaFoldDB" id="A0A1Q8Q1C4"/>
<comment type="subcellular location">
    <subcellularLocation>
        <location evidence="1">Membrane</location>
        <topology evidence="1">Multi-pass membrane protein</topology>
    </subcellularLocation>
</comment>
<keyword evidence="3 6" id="KW-1133">Transmembrane helix</keyword>
<evidence type="ECO:0000256" key="5">
    <source>
        <dbReference type="ARBA" id="ARBA00023600"/>
    </source>
</evidence>
<reference evidence="7 8" key="1">
    <citation type="submission" date="2016-12" db="EMBL/GenBank/DDBJ databases">
        <title>Domibacillus antri genome sequencing.</title>
        <authorList>
            <person name="Verma A."/>
            <person name="Krishnamurthi S."/>
        </authorList>
    </citation>
    <scope>NUCLEOTIDE SEQUENCE [LARGE SCALE GENOMIC DNA]</scope>
    <source>
        <strain evidence="7 8">XD80</strain>
    </source>
</reference>
<organism evidence="7 8">
    <name type="scientific">Domibacillus antri</name>
    <dbReference type="NCBI Taxonomy" id="1714264"/>
    <lineage>
        <taxon>Bacteria</taxon>
        <taxon>Bacillati</taxon>
        <taxon>Bacillota</taxon>
        <taxon>Bacilli</taxon>
        <taxon>Bacillales</taxon>
        <taxon>Bacillaceae</taxon>
        <taxon>Domibacillus</taxon>
    </lineage>
</organism>
<proteinExistence type="inferred from homology"/>
<dbReference type="Proteomes" id="UP000185568">
    <property type="component" value="Unassembled WGS sequence"/>
</dbReference>
<evidence type="ECO:0000256" key="6">
    <source>
        <dbReference type="SAM" id="Phobius"/>
    </source>
</evidence>
<dbReference type="RefSeq" id="WP_075399822.1">
    <property type="nucleotide sequence ID" value="NZ_MSDU01000075.1"/>
</dbReference>
<dbReference type="NCBIfam" id="TIGR01593">
    <property type="entry name" value="holin_tox_secr"/>
    <property type="match status" value="1"/>
</dbReference>
<evidence type="ECO:0000256" key="4">
    <source>
        <dbReference type="ARBA" id="ARBA00023136"/>
    </source>
</evidence>
<dbReference type="OrthoDB" id="88184at2"/>
<dbReference type="GO" id="GO:0016020">
    <property type="term" value="C:membrane"/>
    <property type="evidence" value="ECO:0007669"/>
    <property type="project" value="UniProtKB-SubCell"/>
</dbReference>
<evidence type="ECO:0000313" key="8">
    <source>
        <dbReference type="Proteomes" id="UP000185568"/>
    </source>
</evidence>
<name>A0A1Q8Q1C4_9BACI</name>
<sequence>MSYFYSVGGVNLEHLEVVQLYLFGDVKFLDLLLLLMGIDIVTGIFKAIKNGNLWSRKSLFGYARKLLVFGVIIMANIIDQILGLNGTVTYATVLFYIANEGLSIVENLAELDVLIPAHIAERLKVIETSDTETLGQQVKEEFAGTKVDEELKKDGEGK</sequence>
<dbReference type="Pfam" id="PF05105">
    <property type="entry name" value="Phage_holin_4_1"/>
    <property type="match status" value="1"/>
</dbReference>
<evidence type="ECO:0000256" key="1">
    <source>
        <dbReference type="ARBA" id="ARBA00004141"/>
    </source>
</evidence>
<comment type="similarity">
    <text evidence="5">Belongs to the bacteriophage holin family. Cp-1 holin subfamily.</text>
</comment>
<gene>
    <name evidence="7" type="ORF">BTO30_16695</name>
</gene>
<protein>
    <submittedName>
        <fullName evidence="7">Holin</fullName>
    </submittedName>
</protein>
<keyword evidence="8" id="KW-1185">Reference proteome</keyword>
<dbReference type="STRING" id="1714264.BTO30_16695"/>
<evidence type="ECO:0000256" key="2">
    <source>
        <dbReference type="ARBA" id="ARBA00022692"/>
    </source>
</evidence>